<dbReference type="PROSITE" id="PS51257">
    <property type="entry name" value="PROKAR_LIPOPROTEIN"/>
    <property type="match status" value="1"/>
</dbReference>
<name>A0A291QW56_9BACT</name>
<gene>
    <name evidence="1" type="ORF">COR50_13425</name>
</gene>
<organism evidence="1 2">
    <name type="scientific">Chitinophaga caeni</name>
    <dbReference type="NCBI Taxonomy" id="2029983"/>
    <lineage>
        <taxon>Bacteria</taxon>
        <taxon>Pseudomonadati</taxon>
        <taxon>Bacteroidota</taxon>
        <taxon>Chitinophagia</taxon>
        <taxon>Chitinophagales</taxon>
        <taxon>Chitinophagaceae</taxon>
        <taxon>Chitinophaga</taxon>
    </lineage>
</organism>
<dbReference type="RefSeq" id="WP_098194461.1">
    <property type="nucleotide sequence ID" value="NZ_CP023777.1"/>
</dbReference>
<dbReference type="EMBL" id="CP023777">
    <property type="protein sequence ID" value="ATL48084.1"/>
    <property type="molecule type" value="Genomic_DNA"/>
</dbReference>
<evidence type="ECO:0000313" key="2">
    <source>
        <dbReference type="Proteomes" id="UP000220133"/>
    </source>
</evidence>
<dbReference type="SUPFAM" id="SSF54427">
    <property type="entry name" value="NTF2-like"/>
    <property type="match status" value="1"/>
</dbReference>
<reference evidence="1 2" key="1">
    <citation type="submission" date="2017-10" db="EMBL/GenBank/DDBJ databases">
        <title>Paenichitinophaga pekingensis gen. nov., sp. nov., isolated from activated sludge.</title>
        <authorList>
            <person name="Jin D."/>
            <person name="Kong X."/>
            <person name="Deng Y."/>
            <person name="Bai Z."/>
        </authorList>
    </citation>
    <scope>NUCLEOTIDE SEQUENCE [LARGE SCALE GENOMIC DNA]</scope>
    <source>
        <strain evidence="1 2">13</strain>
    </source>
</reference>
<proteinExistence type="predicted"/>
<keyword evidence="2" id="KW-1185">Reference proteome</keyword>
<dbReference type="InterPro" id="IPR032710">
    <property type="entry name" value="NTF2-like_dom_sf"/>
</dbReference>
<dbReference type="AlphaFoldDB" id="A0A291QW56"/>
<evidence type="ECO:0008006" key="3">
    <source>
        <dbReference type="Google" id="ProtNLM"/>
    </source>
</evidence>
<dbReference type="Proteomes" id="UP000220133">
    <property type="component" value="Chromosome"/>
</dbReference>
<protein>
    <recommendedName>
        <fullName evidence="3">DUF4440 domain-containing protein</fullName>
    </recommendedName>
</protein>
<evidence type="ECO:0000313" key="1">
    <source>
        <dbReference type="EMBL" id="ATL48084.1"/>
    </source>
</evidence>
<dbReference type="KEGG" id="cbae:COR50_13425"/>
<sequence>MKLSQVLLLLLLFTALSCKQRVQRTAAGRDALRKELMAADSSFSALSAGIGHKKAFLSYIDSTDGTLIRAGKPPVKGKDALAILAATSDSGATLTWKPLFADVAASGELGYTYGTYTYNTTDTSIKGNYCSIWRKNNRGNWRFVVDIGN</sequence>
<accession>A0A291QW56</accession>
<dbReference type="Gene3D" id="3.10.450.50">
    <property type="match status" value="1"/>
</dbReference>
<dbReference type="OrthoDB" id="1119084at2"/>